<dbReference type="Gene3D" id="2.40.50.140">
    <property type="entry name" value="Nucleic acid-binding proteins"/>
    <property type="match status" value="1"/>
</dbReference>
<dbReference type="InterPro" id="IPR012340">
    <property type="entry name" value="NA-bd_OB-fold"/>
</dbReference>
<dbReference type="EMBL" id="JAJSOF020000033">
    <property type="protein sequence ID" value="KAJ4429584.1"/>
    <property type="molecule type" value="Genomic_DNA"/>
</dbReference>
<keyword evidence="2" id="KW-1185">Reference proteome</keyword>
<accession>A0ABQ8S6B9</accession>
<sequence length="611" mass="69349">MSDWFPDVNEDLVRGKEFNLFLLNDYAEALSKECLAVGDYIAIRAAHVEENTAYRKKKGFHDYQARVGIPEKPEYKILFVRNQDKKPDDSSTEVTSESNVEVVNREGLNPNSQDSGTNEGILNENVYKKIAELRVPERNVNIYGVIDLIAKYPTEKDRRAIVWLKDESCGRGITFRMHIYFKLERPPKLVNNYILRLHRVKTELFADQLDGRVFHSADVVTFPPDGEGLKHSFSTALNFHYDDAERLKELRSWIKQSNVKPSMYSSATQTETGDFETMDVDNESQAVCETVDVDNEPLAVCETVDVVCETMEVDNEPQAECSNEPITAWLGDITEPGSYTLHCRVSREKSRAMASCYIALFCVTGSITRKKKRTGHFKLRRYHGHMTERPWTSLRQLSRDIELSYGSCHTAVKCRSALACPLSGGSRALQTAVSIPDEEHCGGLKVSLVETGGLQLVFLMHPSMLCRVQIRGHRWPVHAPDIFPLMILVHQVGSMRTCIFVHKDEVWTNCTSEKLHMSFQYLVSLPLSIHSTSCEDMQICTSIEHYACPHEYATTTKWAFFHDFNGMKPGSTFTPDYCPTGIIGQTESGLLCKRHVPPFIQSRKLMLPTPL</sequence>
<organism evidence="1 2">
    <name type="scientific">Periplaneta americana</name>
    <name type="common">American cockroach</name>
    <name type="synonym">Blatta americana</name>
    <dbReference type="NCBI Taxonomy" id="6978"/>
    <lineage>
        <taxon>Eukaryota</taxon>
        <taxon>Metazoa</taxon>
        <taxon>Ecdysozoa</taxon>
        <taxon>Arthropoda</taxon>
        <taxon>Hexapoda</taxon>
        <taxon>Insecta</taxon>
        <taxon>Pterygota</taxon>
        <taxon>Neoptera</taxon>
        <taxon>Polyneoptera</taxon>
        <taxon>Dictyoptera</taxon>
        <taxon>Blattodea</taxon>
        <taxon>Blattoidea</taxon>
        <taxon>Blattidae</taxon>
        <taxon>Blattinae</taxon>
        <taxon>Periplaneta</taxon>
    </lineage>
</organism>
<reference evidence="1 2" key="1">
    <citation type="journal article" date="2022" name="Allergy">
        <title>Genome assembly and annotation of Periplaneta americana reveal a comprehensive cockroach allergen profile.</title>
        <authorList>
            <person name="Wang L."/>
            <person name="Xiong Q."/>
            <person name="Saelim N."/>
            <person name="Wang L."/>
            <person name="Nong W."/>
            <person name="Wan A.T."/>
            <person name="Shi M."/>
            <person name="Liu X."/>
            <person name="Cao Q."/>
            <person name="Hui J.H.L."/>
            <person name="Sookrung N."/>
            <person name="Leung T.F."/>
            <person name="Tungtrongchitr A."/>
            <person name="Tsui S.K.W."/>
        </authorList>
    </citation>
    <scope>NUCLEOTIDE SEQUENCE [LARGE SCALE GENOMIC DNA]</scope>
    <source>
        <strain evidence="1">PWHHKU_190912</strain>
    </source>
</reference>
<protein>
    <submittedName>
        <fullName evidence="1">Uncharacterized protein</fullName>
    </submittedName>
</protein>
<evidence type="ECO:0000313" key="2">
    <source>
        <dbReference type="Proteomes" id="UP001148838"/>
    </source>
</evidence>
<name>A0ABQ8S6B9_PERAM</name>
<comment type="caution">
    <text evidence="1">The sequence shown here is derived from an EMBL/GenBank/DDBJ whole genome shotgun (WGS) entry which is preliminary data.</text>
</comment>
<dbReference type="Proteomes" id="UP001148838">
    <property type="component" value="Unassembled WGS sequence"/>
</dbReference>
<gene>
    <name evidence="1" type="ORF">ANN_21754</name>
</gene>
<proteinExistence type="predicted"/>
<evidence type="ECO:0000313" key="1">
    <source>
        <dbReference type="EMBL" id="KAJ4429584.1"/>
    </source>
</evidence>